<feature type="compositionally biased region" description="Basic residues" evidence="1">
    <location>
        <begin position="1"/>
        <end position="19"/>
    </location>
</feature>
<comment type="caution">
    <text evidence="2">The sequence shown here is derived from an EMBL/GenBank/DDBJ whole genome shotgun (WGS) entry which is preliminary data.</text>
</comment>
<feature type="compositionally biased region" description="Acidic residues" evidence="1">
    <location>
        <begin position="60"/>
        <end position="71"/>
    </location>
</feature>
<proteinExistence type="predicted"/>
<organism evidence="2 3">
    <name type="scientific">Nesterenkonia aerolata</name>
    <dbReference type="NCBI Taxonomy" id="3074079"/>
    <lineage>
        <taxon>Bacteria</taxon>
        <taxon>Bacillati</taxon>
        <taxon>Actinomycetota</taxon>
        <taxon>Actinomycetes</taxon>
        <taxon>Micrococcales</taxon>
        <taxon>Micrococcaceae</taxon>
        <taxon>Nesterenkonia</taxon>
    </lineage>
</organism>
<dbReference type="Pfam" id="PF18986">
    <property type="entry name" value="DUF5719"/>
    <property type="match status" value="1"/>
</dbReference>
<dbReference type="InterPro" id="IPR043777">
    <property type="entry name" value="DUF5719"/>
</dbReference>
<feature type="compositionally biased region" description="Basic and acidic residues" evidence="1">
    <location>
        <begin position="20"/>
        <end position="53"/>
    </location>
</feature>
<dbReference type="Proteomes" id="UP001251870">
    <property type="component" value="Unassembled WGS sequence"/>
</dbReference>
<keyword evidence="3" id="KW-1185">Reference proteome</keyword>
<reference evidence="2 3" key="1">
    <citation type="submission" date="2023-09" db="EMBL/GenBank/DDBJ databases">
        <title>Description of three actinobacteria isolated from air of manufacturing shop in a pharmaceutical factory.</title>
        <authorList>
            <person name="Zhang D.-F."/>
        </authorList>
    </citation>
    <scope>NUCLEOTIDE SEQUENCE [LARGE SCALE GENOMIC DNA]</scope>
    <source>
        <strain evidence="2 3">LY-0111</strain>
    </source>
</reference>
<evidence type="ECO:0000313" key="2">
    <source>
        <dbReference type="EMBL" id="MDR8018885.1"/>
    </source>
</evidence>
<dbReference type="RefSeq" id="WP_310547871.1">
    <property type="nucleotide sequence ID" value="NZ_JAVKGR010000003.1"/>
</dbReference>
<evidence type="ECO:0000256" key="1">
    <source>
        <dbReference type="SAM" id="MobiDB-lite"/>
    </source>
</evidence>
<feature type="region of interest" description="Disordered" evidence="1">
    <location>
        <begin position="1"/>
        <end position="182"/>
    </location>
</feature>
<feature type="region of interest" description="Disordered" evidence="1">
    <location>
        <begin position="264"/>
        <end position="284"/>
    </location>
</feature>
<name>A0ABU2DR86_9MICC</name>
<gene>
    <name evidence="2" type="ORF">RIL96_04830</name>
</gene>
<sequence length="723" mass="75241">MSAKKVRRHIRQLQRQRRREQREAVRAQRRQASQEEAARRRQEHARPAEEHQAAEPQDVVADEQLGDDAVFDEPAVGSAVGSAEEPVEEPTAEEPETPEAEQPEGEEPEGDQPDPERVDADRSATGQPDAEQSDTSQSDAERPDTGQSASDQPDTEQPDSEQPAPEQPEPADPEGAEPARTPLIAPGLRAGAVAAALGVLAVAGGSLAMDVSGHVAQPRAVAPVDTAAVVSDTALVCPPMPGLPDSVSTEGLLDYRSRDDSAAAQARGVVLSPREAEGSSSDEADADIGAELGLLGQDGYEQDQELDTAALSPGMTENPQDDSPSWRHDSAALTDETEAPLLRLNTQDAAATLAGAAQYLYTADSGPVAGTAAAECRPPQRSHWFFGPEIGEGGTGLLTLANPSNRQATVEVTAYDSDGARSGSGVRTQVVPAQSTRTVNIASIAGDDPVNGVQVNASQAPVSASLQSSRASDGTGIGVEFLPSSSSDAERHVLAGIPVAADSQEDSAAFPTELWIRSASTGQSTVEVQVYSDEGPVPLENASVFSVQGGDVDSIDLSGLEAGTYDLIVTTEGPSDVAVKSYGTEPGEQDRLDFAWLAGATPLRDGYGVVLPDPDGVDPDSVEAQLRLFAPEAGTQVTYRVLGADGETSAPQSVEVPTGGAATVEAEQFAVDEVDEPVAVVFEEPATEVVGSLRLTGEDDTFSMLPVRAVDDPAGSVPVRLGD</sequence>
<evidence type="ECO:0000313" key="3">
    <source>
        <dbReference type="Proteomes" id="UP001251870"/>
    </source>
</evidence>
<accession>A0ABU2DR86</accession>
<dbReference type="EMBL" id="JAVKGR010000003">
    <property type="protein sequence ID" value="MDR8018885.1"/>
    <property type="molecule type" value="Genomic_DNA"/>
</dbReference>
<protein>
    <submittedName>
        <fullName evidence="2">DUF5719 family protein</fullName>
    </submittedName>
</protein>
<feature type="compositionally biased region" description="Acidic residues" evidence="1">
    <location>
        <begin position="85"/>
        <end position="113"/>
    </location>
</feature>